<evidence type="ECO:0000313" key="6">
    <source>
        <dbReference type="EMBL" id="NDV62781.1"/>
    </source>
</evidence>
<keyword evidence="1 5" id="KW-0963">Cytoplasm</keyword>
<proteinExistence type="inferred from homology"/>
<keyword evidence="7" id="KW-1185">Reference proteome</keyword>
<dbReference type="Gene3D" id="3.40.1780.10">
    <property type="entry name" value="QueA-like"/>
    <property type="match status" value="1"/>
</dbReference>
<dbReference type="RefSeq" id="WP_163965275.1">
    <property type="nucleotide sequence ID" value="NZ_JAAGNX010000002.1"/>
</dbReference>
<dbReference type="Gene3D" id="2.40.10.240">
    <property type="entry name" value="QueA-like"/>
    <property type="match status" value="1"/>
</dbReference>
<dbReference type="InterPro" id="IPR042119">
    <property type="entry name" value="QueA_dom2"/>
</dbReference>
<evidence type="ECO:0000256" key="2">
    <source>
        <dbReference type="ARBA" id="ARBA00022679"/>
    </source>
</evidence>
<keyword evidence="3 5" id="KW-0949">S-adenosyl-L-methionine</keyword>
<protein>
    <recommendedName>
        <fullName evidence="5">S-adenosylmethionine:tRNA ribosyltransferase-isomerase</fullName>
        <ecNumber evidence="5">2.4.99.17</ecNumber>
    </recommendedName>
    <alternativeName>
        <fullName evidence="5">Queuosine biosynthesis protein QueA</fullName>
    </alternativeName>
</protein>
<dbReference type="HAMAP" id="MF_00113">
    <property type="entry name" value="QueA"/>
    <property type="match status" value="1"/>
</dbReference>
<dbReference type="PANTHER" id="PTHR30307">
    <property type="entry name" value="S-ADENOSYLMETHIONINE:TRNA RIBOSYLTRANSFERASE-ISOMERASE"/>
    <property type="match status" value="1"/>
</dbReference>
<keyword evidence="6" id="KW-0413">Isomerase</keyword>
<dbReference type="EC" id="2.4.99.17" evidence="5"/>
<dbReference type="NCBIfam" id="TIGR00113">
    <property type="entry name" value="queA"/>
    <property type="match status" value="1"/>
</dbReference>
<dbReference type="UniPathway" id="UPA00392"/>
<dbReference type="NCBIfam" id="NF001140">
    <property type="entry name" value="PRK00147.1"/>
    <property type="match status" value="1"/>
</dbReference>
<sequence length="360" mass="40291">MEAAQFDYHLPKESIAQVPADRRDQSRLLLVNRSTGQVADHLFHEIPDIFPQPVTCFRNTVSVLKARIHGERSGGGSVECLLLHPGTSGQATRWWCLLKPGKRLPVDSSFAIADVFTAKVLEKKEDGTALVDFALKKHHSVAELADQIGEMPLPPYIKREDVDPRKEMDNERYQTIYADPAKPYAAAAPTAGLHFTPGVVERMLASGIRFEDIALHVGLGTFKPIQTDLVESHIMHEEYYEIPQPARQALQAKDNRLKLAIGTTSLRAMEDFYRYSRKNEVPAEGTFGKNADIFIYPPDTFATDALLTNFHLPRSTLLCLVSAFLTPGSTDGISWLKQLYNAALKRGYRFYSYGDAMLIL</sequence>
<evidence type="ECO:0000256" key="1">
    <source>
        <dbReference type="ARBA" id="ARBA00022490"/>
    </source>
</evidence>
<dbReference type="GO" id="GO:0051075">
    <property type="term" value="F:S-adenosylmethionine:tRNA ribosyltransferase-isomerase activity"/>
    <property type="evidence" value="ECO:0007669"/>
    <property type="project" value="UniProtKB-EC"/>
</dbReference>
<evidence type="ECO:0000313" key="7">
    <source>
        <dbReference type="Proteomes" id="UP000478417"/>
    </source>
</evidence>
<comment type="catalytic activity">
    <reaction evidence="5">
        <text>7-aminomethyl-7-carbaguanosine(34) in tRNA + S-adenosyl-L-methionine = epoxyqueuosine(34) in tRNA + adenine + L-methionine + 2 H(+)</text>
        <dbReference type="Rhea" id="RHEA:32155"/>
        <dbReference type="Rhea" id="RHEA-COMP:10342"/>
        <dbReference type="Rhea" id="RHEA-COMP:18582"/>
        <dbReference type="ChEBI" id="CHEBI:15378"/>
        <dbReference type="ChEBI" id="CHEBI:16708"/>
        <dbReference type="ChEBI" id="CHEBI:57844"/>
        <dbReference type="ChEBI" id="CHEBI:59789"/>
        <dbReference type="ChEBI" id="CHEBI:82833"/>
        <dbReference type="ChEBI" id="CHEBI:194443"/>
        <dbReference type="EC" id="2.4.99.17"/>
    </reaction>
</comment>
<accession>A0A6B2M1A7</accession>
<dbReference type="Pfam" id="PF02547">
    <property type="entry name" value="Queuosine_synth"/>
    <property type="match status" value="1"/>
</dbReference>
<dbReference type="AlphaFoldDB" id="A0A6B2M1A7"/>
<comment type="similarity">
    <text evidence="5">Belongs to the QueA family.</text>
</comment>
<dbReference type="EMBL" id="JAAGNX010000002">
    <property type="protein sequence ID" value="NDV62781.1"/>
    <property type="molecule type" value="Genomic_DNA"/>
</dbReference>
<keyword evidence="6" id="KW-0328">Glycosyltransferase</keyword>
<keyword evidence="2 5" id="KW-0808">Transferase</keyword>
<dbReference type="PANTHER" id="PTHR30307:SF0">
    <property type="entry name" value="S-ADENOSYLMETHIONINE:TRNA RIBOSYLTRANSFERASE-ISOMERASE"/>
    <property type="match status" value="1"/>
</dbReference>
<comment type="subunit">
    <text evidence="5">Monomer.</text>
</comment>
<dbReference type="InterPro" id="IPR003699">
    <property type="entry name" value="QueA"/>
</dbReference>
<gene>
    <name evidence="5 6" type="primary">queA</name>
    <name evidence="6" type="ORF">G0Q06_09990</name>
</gene>
<dbReference type="SUPFAM" id="SSF111337">
    <property type="entry name" value="QueA-like"/>
    <property type="match status" value="1"/>
</dbReference>
<dbReference type="InterPro" id="IPR042118">
    <property type="entry name" value="QueA_dom1"/>
</dbReference>
<name>A0A6B2M1A7_9BACT</name>
<dbReference type="Proteomes" id="UP000478417">
    <property type="component" value="Unassembled WGS sequence"/>
</dbReference>
<comment type="subcellular location">
    <subcellularLocation>
        <location evidence="5">Cytoplasm</location>
    </subcellularLocation>
</comment>
<evidence type="ECO:0000256" key="4">
    <source>
        <dbReference type="ARBA" id="ARBA00022785"/>
    </source>
</evidence>
<dbReference type="InterPro" id="IPR036100">
    <property type="entry name" value="QueA_sf"/>
</dbReference>
<organism evidence="6 7">
    <name type="scientific">Oceanipulchritudo coccoides</name>
    <dbReference type="NCBI Taxonomy" id="2706888"/>
    <lineage>
        <taxon>Bacteria</taxon>
        <taxon>Pseudomonadati</taxon>
        <taxon>Verrucomicrobiota</taxon>
        <taxon>Opitutia</taxon>
        <taxon>Puniceicoccales</taxon>
        <taxon>Oceanipulchritudinaceae</taxon>
        <taxon>Oceanipulchritudo</taxon>
    </lineage>
</organism>
<reference evidence="6 7" key="1">
    <citation type="submission" date="2020-02" db="EMBL/GenBank/DDBJ databases">
        <title>Albibacoteraceae fam. nov., the first described family within the subdivision 4 Verrucomicrobia.</title>
        <authorList>
            <person name="Xi F."/>
        </authorList>
    </citation>
    <scope>NUCLEOTIDE SEQUENCE [LARGE SCALE GENOMIC DNA]</scope>
    <source>
        <strain evidence="6 7">CK1056</strain>
    </source>
</reference>
<keyword evidence="4 5" id="KW-0671">Queuosine biosynthesis</keyword>
<comment type="caution">
    <text evidence="6">The sequence shown here is derived from an EMBL/GenBank/DDBJ whole genome shotgun (WGS) entry which is preliminary data.</text>
</comment>
<dbReference type="GO" id="GO:0005737">
    <property type="term" value="C:cytoplasm"/>
    <property type="evidence" value="ECO:0007669"/>
    <property type="project" value="UniProtKB-SubCell"/>
</dbReference>
<dbReference type="GO" id="GO:0008616">
    <property type="term" value="P:tRNA queuosine(34) biosynthetic process"/>
    <property type="evidence" value="ECO:0007669"/>
    <property type="project" value="UniProtKB-UniRule"/>
</dbReference>
<comment type="function">
    <text evidence="5">Transfers and isomerizes the ribose moiety from AdoMet to the 7-aminomethyl group of 7-deazaguanine (preQ1-tRNA) to give epoxyqueuosine (oQ-tRNA).</text>
</comment>
<comment type="pathway">
    <text evidence="5">tRNA modification; tRNA-queuosine biosynthesis.</text>
</comment>
<evidence type="ECO:0000256" key="3">
    <source>
        <dbReference type="ARBA" id="ARBA00022691"/>
    </source>
</evidence>
<evidence type="ECO:0000256" key="5">
    <source>
        <dbReference type="HAMAP-Rule" id="MF_00113"/>
    </source>
</evidence>